<protein>
    <submittedName>
        <fullName evidence="2">Uncharacterized protein</fullName>
    </submittedName>
</protein>
<keyword evidence="3" id="KW-1185">Reference proteome</keyword>
<dbReference type="RefSeq" id="WP_387701624.1">
    <property type="nucleotide sequence ID" value="NZ_JBIAMX010000012.1"/>
</dbReference>
<accession>A0ABW6PRU4</accession>
<organism evidence="2 3">
    <name type="scientific">Nocardia thailandica</name>
    <dbReference type="NCBI Taxonomy" id="257275"/>
    <lineage>
        <taxon>Bacteria</taxon>
        <taxon>Bacillati</taxon>
        <taxon>Actinomycetota</taxon>
        <taxon>Actinomycetes</taxon>
        <taxon>Mycobacteriales</taxon>
        <taxon>Nocardiaceae</taxon>
        <taxon>Nocardia</taxon>
    </lineage>
</organism>
<sequence length="86" mass="8907">MSTRSIVAASLLAAGVCATVAGPAQAFPFSGWTEKTYVCKAFDKDSGAPLPDVTVRAVDPVGASAYALPEFGPQVNGLDVRCYEQP</sequence>
<feature type="signal peptide" evidence="1">
    <location>
        <begin position="1"/>
        <end position="26"/>
    </location>
</feature>
<name>A0ABW6PRU4_9NOCA</name>
<keyword evidence="1" id="KW-0732">Signal</keyword>
<proteinExistence type="predicted"/>
<dbReference type="EMBL" id="JBIAMX010000012">
    <property type="protein sequence ID" value="MFF0545137.1"/>
    <property type="molecule type" value="Genomic_DNA"/>
</dbReference>
<dbReference type="Proteomes" id="UP001601444">
    <property type="component" value="Unassembled WGS sequence"/>
</dbReference>
<gene>
    <name evidence="2" type="ORF">ACFYTF_20095</name>
</gene>
<evidence type="ECO:0000313" key="3">
    <source>
        <dbReference type="Proteomes" id="UP001601444"/>
    </source>
</evidence>
<comment type="caution">
    <text evidence="2">The sequence shown here is derived from an EMBL/GenBank/DDBJ whole genome shotgun (WGS) entry which is preliminary data.</text>
</comment>
<feature type="chain" id="PRO_5045144462" evidence="1">
    <location>
        <begin position="27"/>
        <end position="86"/>
    </location>
</feature>
<evidence type="ECO:0000256" key="1">
    <source>
        <dbReference type="SAM" id="SignalP"/>
    </source>
</evidence>
<evidence type="ECO:0000313" key="2">
    <source>
        <dbReference type="EMBL" id="MFF0545137.1"/>
    </source>
</evidence>
<reference evidence="2 3" key="1">
    <citation type="submission" date="2024-10" db="EMBL/GenBank/DDBJ databases">
        <title>The Natural Products Discovery Center: Release of the First 8490 Sequenced Strains for Exploring Actinobacteria Biosynthetic Diversity.</title>
        <authorList>
            <person name="Kalkreuter E."/>
            <person name="Kautsar S.A."/>
            <person name="Yang D."/>
            <person name="Bader C.D."/>
            <person name="Teijaro C.N."/>
            <person name="Fluegel L."/>
            <person name="Davis C.M."/>
            <person name="Simpson J.R."/>
            <person name="Lauterbach L."/>
            <person name="Steele A.D."/>
            <person name="Gui C."/>
            <person name="Meng S."/>
            <person name="Li G."/>
            <person name="Viehrig K."/>
            <person name="Ye F."/>
            <person name="Su P."/>
            <person name="Kiefer A.F."/>
            <person name="Nichols A."/>
            <person name="Cepeda A.J."/>
            <person name="Yan W."/>
            <person name="Fan B."/>
            <person name="Jiang Y."/>
            <person name="Adhikari A."/>
            <person name="Zheng C.-J."/>
            <person name="Schuster L."/>
            <person name="Cowan T.M."/>
            <person name="Smanski M.J."/>
            <person name="Chevrette M.G."/>
            <person name="De Carvalho L.P.S."/>
            <person name="Shen B."/>
        </authorList>
    </citation>
    <scope>NUCLEOTIDE SEQUENCE [LARGE SCALE GENOMIC DNA]</scope>
    <source>
        <strain evidence="2 3">NPDC004045</strain>
    </source>
</reference>